<evidence type="ECO:0000313" key="4">
    <source>
        <dbReference type="Proteomes" id="UP000027265"/>
    </source>
</evidence>
<keyword evidence="2" id="KW-0812">Transmembrane</keyword>
<evidence type="ECO:0000256" key="1">
    <source>
        <dbReference type="SAM" id="MobiDB-lite"/>
    </source>
</evidence>
<dbReference type="Proteomes" id="UP000027265">
    <property type="component" value="Unassembled WGS sequence"/>
</dbReference>
<evidence type="ECO:0000313" key="3">
    <source>
        <dbReference type="EMBL" id="KDQ51829.1"/>
    </source>
</evidence>
<feature type="region of interest" description="Disordered" evidence="1">
    <location>
        <begin position="1"/>
        <end position="26"/>
    </location>
</feature>
<keyword evidence="2" id="KW-0472">Membrane</keyword>
<dbReference type="AlphaFoldDB" id="A0A067PAM1"/>
<evidence type="ECO:0000256" key="2">
    <source>
        <dbReference type="SAM" id="Phobius"/>
    </source>
</evidence>
<sequence>MELTPSQAPNGHHDPEIQQPTRPGIRPRTASQIESQYVNMLLALDDIPQYFSWLANFFTWILLAGFLIFPGTFTSLQEEQESGHLNPTEALVYHAVKNVSLFVIAFICCGVGASGMGWLWWRWQKNYIWLLDRIFLPGFLNSLAGVISMLVNLFGAHHGALSASSETTLIVISVSTGICGFLTAYYSLWKLRLVKVAHERQIGRERAGKHGEGYIEPASHPKEK</sequence>
<name>A0A067PAM1_9AGAM</name>
<gene>
    <name evidence="3" type="ORF">JAAARDRAFT_139558</name>
</gene>
<feature type="transmembrane region" description="Helical" evidence="2">
    <location>
        <begin position="133"/>
        <end position="155"/>
    </location>
</feature>
<protein>
    <submittedName>
        <fullName evidence="3">Uncharacterized protein</fullName>
    </submittedName>
</protein>
<dbReference type="HOGENOM" id="CLU_037457_1_1_1"/>
<dbReference type="EMBL" id="KL197744">
    <property type="protein sequence ID" value="KDQ51829.1"/>
    <property type="molecule type" value="Genomic_DNA"/>
</dbReference>
<feature type="transmembrane region" description="Helical" evidence="2">
    <location>
        <begin position="167"/>
        <end position="188"/>
    </location>
</feature>
<reference evidence="4" key="1">
    <citation type="journal article" date="2014" name="Proc. Natl. Acad. Sci. U.S.A.">
        <title>Extensive sampling of basidiomycete genomes demonstrates inadequacy of the white-rot/brown-rot paradigm for wood decay fungi.</title>
        <authorList>
            <person name="Riley R."/>
            <person name="Salamov A.A."/>
            <person name="Brown D.W."/>
            <person name="Nagy L.G."/>
            <person name="Floudas D."/>
            <person name="Held B.W."/>
            <person name="Levasseur A."/>
            <person name="Lombard V."/>
            <person name="Morin E."/>
            <person name="Otillar R."/>
            <person name="Lindquist E.A."/>
            <person name="Sun H."/>
            <person name="LaButti K.M."/>
            <person name="Schmutz J."/>
            <person name="Jabbour D."/>
            <person name="Luo H."/>
            <person name="Baker S.E."/>
            <person name="Pisabarro A.G."/>
            <person name="Walton J.D."/>
            <person name="Blanchette R.A."/>
            <person name="Henrissat B."/>
            <person name="Martin F."/>
            <person name="Cullen D."/>
            <person name="Hibbett D.S."/>
            <person name="Grigoriev I.V."/>
        </authorList>
    </citation>
    <scope>NUCLEOTIDE SEQUENCE [LARGE SCALE GENOMIC DNA]</scope>
    <source>
        <strain evidence="4">MUCL 33604</strain>
    </source>
</reference>
<keyword evidence="2" id="KW-1133">Transmembrane helix</keyword>
<dbReference type="InParanoid" id="A0A067PAM1"/>
<dbReference type="OrthoDB" id="3254104at2759"/>
<keyword evidence="4" id="KW-1185">Reference proteome</keyword>
<feature type="transmembrane region" description="Helical" evidence="2">
    <location>
        <begin position="50"/>
        <end position="69"/>
    </location>
</feature>
<proteinExistence type="predicted"/>
<feature type="transmembrane region" description="Helical" evidence="2">
    <location>
        <begin position="99"/>
        <end position="121"/>
    </location>
</feature>
<accession>A0A067PAM1</accession>
<organism evidence="3 4">
    <name type="scientific">Jaapia argillacea MUCL 33604</name>
    <dbReference type="NCBI Taxonomy" id="933084"/>
    <lineage>
        <taxon>Eukaryota</taxon>
        <taxon>Fungi</taxon>
        <taxon>Dikarya</taxon>
        <taxon>Basidiomycota</taxon>
        <taxon>Agaricomycotina</taxon>
        <taxon>Agaricomycetes</taxon>
        <taxon>Agaricomycetidae</taxon>
        <taxon>Jaapiales</taxon>
        <taxon>Jaapiaceae</taxon>
        <taxon>Jaapia</taxon>
    </lineage>
</organism>